<feature type="domain" description="PNPLA" evidence="6">
    <location>
        <begin position="318"/>
        <end position="515"/>
    </location>
</feature>
<evidence type="ECO:0000259" key="6">
    <source>
        <dbReference type="PROSITE" id="PS51635"/>
    </source>
</evidence>
<sequence>MWSRIGALERLWTRRSRHSLLSDAGKPSAQSGDFGKMTSTDIDRCMEEWEQAAPRTTKSGEKVATSQSDTRFYEGRKRNSLERWLSGRSPTDTASADAPAAGFEEPWMTLDEPRSKSSLVCRFTGWIWDTFVFIVTCFVWFMDCLILYTPLHKGILPSGSSIVQSALRRRQMRSERRRLIQSLERIDTYASYYQVAAQLDWLESRTWWKTSLADASRLYDRRGLLRQLSQLSALYRQGDMRRLVFSLRGCLTRDFCGIHRAELHQYCRVGTKRDVEDFVYVVSWLLRYIATEENSTLSWRERLDFFNQVRHAYGKSALLLSGGSTMGLSHFGVLQALHELNLLPRILSGASAGALVVAFAGTFTDDELFQCLESLRNPLTGRPIRFEIFDPSLSLYRAARRLAKRGVLFDIRRLQGCMRENLGDLTFQEAYDRTKRIINMTVTPAYGPPVLLNYLTAPNVLVWSAACASAALPIVFAPVELFAKDERGRIVPYHPEGFQWSDGSISADIPLQRIGEMFNVNHFIVSQANPHFIPRGSLLMKSRMMRAMKAELKFRYTQLEGFGLVPRILRTLYMVLTQPFEGHVTVLRDLRLADLRGLFRNPTVRDIREAILRGRRLAYAKMDEIHHNCLIEFTIDDCIEYIGRKFESYEGAAVSGRSAHEAASGGRLFPRVPSWLWADFGNFGAHASARSPPSSPRSRAEQRSSRLSWRQQRRLTSEPVLEPIADDGCEPNLSNAHEARSPASTAQRTQPLESTEMHGACSENPRVSASEENLHGDDEHSSVRANSEPPQSESADEDERVMC</sequence>
<feature type="compositionally biased region" description="Polar residues" evidence="5">
    <location>
        <begin position="742"/>
        <end position="753"/>
    </location>
</feature>
<keyword evidence="8" id="KW-1185">Reference proteome</keyword>
<proteinExistence type="predicted"/>
<feature type="compositionally biased region" description="Polar residues" evidence="5">
    <location>
        <begin position="783"/>
        <end position="793"/>
    </location>
</feature>
<dbReference type="GO" id="GO:0004806">
    <property type="term" value="F:triacylglycerol lipase activity"/>
    <property type="evidence" value="ECO:0007669"/>
    <property type="project" value="InterPro"/>
</dbReference>
<dbReference type="AlphaFoldDB" id="A0A7J7IQB9"/>
<dbReference type="OrthoDB" id="10049244at2759"/>
<comment type="caution">
    <text evidence="7">The sequence shown here is derived from an EMBL/GenBank/DDBJ whole genome shotgun (WGS) entry which is preliminary data.</text>
</comment>
<feature type="compositionally biased region" description="Acidic residues" evidence="5">
    <location>
        <begin position="794"/>
        <end position="803"/>
    </location>
</feature>
<organism evidence="7 8">
    <name type="scientific">Cyanidiococcus yangmingshanensis</name>
    <dbReference type="NCBI Taxonomy" id="2690220"/>
    <lineage>
        <taxon>Eukaryota</taxon>
        <taxon>Rhodophyta</taxon>
        <taxon>Bangiophyceae</taxon>
        <taxon>Cyanidiales</taxon>
        <taxon>Cyanidiaceae</taxon>
        <taxon>Cyanidiococcus</taxon>
    </lineage>
</organism>
<dbReference type="EMBL" id="VWRR01000003">
    <property type="protein sequence ID" value="KAF6004531.1"/>
    <property type="molecule type" value="Genomic_DNA"/>
</dbReference>
<gene>
    <name evidence="7" type="ORF">F1559_003880</name>
</gene>
<dbReference type="Gene3D" id="3.40.1090.10">
    <property type="entry name" value="Cytosolic phospholipase A2 catalytic domain"/>
    <property type="match status" value="2"/>
</dbReference>
<comment type="caution">
    <text evidence="4">Lacks conserved residue(s) required for the propagation of feature annotation.</text>
</comment>
<evidence type="ECO:0000256" key="1">
    <source>
        <dbReference type="ARBA" id="ARBA00022801"/>
    </source>
</evidence>
<protein>
    <recommendedName>
        <fullName evidence="6">PNPLA domain-containing protein</fullName>
    </recommendedName>
</protein>
<keyword evidence="2 4" id="KW-0442">Lipid degradation</keyword>
<keyword evidence="3 4" id="KW-0443">Lipid metabolism</keyword>
<dbReference type="Pfam" id="PF11815">
    <property type="entry name" value="DUF3336"/>
    <property type="match status" value="1"/>
</dbReference>
<evidence type="ECO:0000256" key="3">
    <source>
        <dbReference type="ARBA" id="ARBA00023098"/>
    </source>
</evidence>
<reference evidence="7 8" key="1">
    <citation type="journal article" date="2020" name="J. Phycol.">
        <title>Comparative genome analysis reveals Cyanidiococcus gen. nov., a new extremophilic red algal genus sister to Cyanidioschyzon (Cyanidioschyzonaceae, Rhodophyta).</title>
        <authorList>
            <person name="Liu S.-L."/>
            <person name="Chiang Y.-R."/>
            <person name="Yoon H.S."/>
            <person name="Fu H.-Y."/>
        </authorList>
    </citation>
    <scope>NUCLEOTIDE SEQUENCE [LARGE SCALE GENOMIC DNA]</scope>
    <source>
        <strain evidence="7 8">THAL066</strain>
    </source>
</reference>
<dbReference type="InterPro" id="IPR021771">
    <property type="entry name" value="Triacylglycerol_lipase_N"/>
</dbReference>
<evidence type="ECO:0000256" key="5">
    <source>
        <dbReference type="SAM" id="MobiDB-lite"/>
    </source>
</evidence>
<evidence type="ECO:0000256" key="2">
    <source>
        <dbReference type="ARBA" id="ARBA00022963"/>
    </source>
</evidence>
<feature type="active site" description="Proton acceptor" evidence="4">
    <location>
        <position position="502"/>
    </location>
</feature>
<dbReference type="SUPFAM" id="SSF52151">
    <property type="entry name" value="FabD/lysophospholipase-like"/>
    <property type="match status" value="1"/>
</dbReference>
<dbReference type="InterPro" id="IPR002641">
    <property type="entry name" value="PNPLA_dom"/>
</dbReference>
<keyword evidence="1 4" id="KW-0378">Hydrolase</keyword>
<name>A0A7J7IQB9_9RHOD</name>
<evidence type="ECO:0000256" key="4">
    <source>
        <dbReference type="PROSITE-ProRule" id="PRU01161"/>
    </source>
</evidence>
<evidence type="ECO:0000313" key="7">
    <source>
        <dbReference type="EMBL" id="KAF6004531.1"/>
    </source>
</evidence>
<feature type="short sequence motif" description="GXSXG" evidence="4">
    <location>
        <begin position="349"/>
        <end position="353"/>
    </location>
</feature>
<dbReference type="InterPro" id="IPR016035">
    <property type="entry name" value="Acyl_Trfase/lysoPLipase"/>
</dbReference>
<dbReference type="GO" id="GO:0016042">
    <property type="term" value="P:lipid catabolic process"/>
    <property type="evidence" value="ECO:0007669"/>
    <property type="project" value="UniProtKB-UniRule"/>
</dbReference>
<dbReference type="PROSITE" id="PS51635">
    <property type="entry name" value="PNPLA"/>
    <property type="match status" value="1"/>
</dbReference>
<dbReference type="PANTHER" id="PTHR14226:SF10">
    <property type="entry name" value="TRIACYLGLYCEROL LIPASE 4-RELATED"/>
    <property type="match status" value="1"/>
</dbReference>
<accession>A0A7J7IQB9</accession>
<feature type="region of interest" description="Disordered" evidence="5">
    <location>
        <begin position="687"/>
        <end position="803"/>
    </location>
</feature>
<dbReference type="Proteomes" id="UP000530660">
    <property type="component" value="Unassembled WGS sequence"/>
</dbReference>
<feature type="active site" description="Nucleophile" evidence="4">
    <location>
        <position position="351"/>
    </location>
</feature>
<dbReference type="InterPro" id="IPR050301">
    <property type="entry name" value="NTE"/>
</dbReference>
<dbReference type="Pfam" id="PF01734">
    <property type="entry name" value="Patatin"/>
    <property type="match status" value="1"/>
</dbReference>
<dbReference type="PANTHER" id="PTHR14226">
    <property type="entry name" value="NEUROPATHY TARGET ESTERASE/SWISS CHEESE D.MELANOGASTER"/>
    <property type="match status" value="1"/>
</dbReference>
<feature type="compositionally biased region" description="Basic and acidic residues" evidence="5">
    <location>
        <begin position="772"/>
        <end position="782"/>
    </location>
</feature>
<evidence type="ECO:0000313" key="8">
    <source>
        <dbReference type="Proteomes" id="UP000530660"/>
    </source>
</evidence>